<evidence type="ECO:0000256" key="11">
    <source>
        <dbReference type="ARBA" id="ARBA00023049"/>
    </source>
</evidence>
<gene>
    <name evidence="13 17" type="primary">ftsH</name>
    <name evidence="17" type="ORF">WMO24_01780</name>
</gene>
<keyword evidence="13" id="KW-1003">Cell membrane</keyword>
<keyword evidence="11 13" id="KW-0482">Metalloprotease</keyword>
<dbReference type="Proteomes" id="UP001477672">
    <property type="component" value="Unassembled WGS sequence"/>
</dbReference>
<comment type="subunit">
    <text evidence="13">Homohexamer.</text>
</comment>
<dbReference type="PANTHER" id="PTHR23076">
    <property type="entry name" value="METALLOPROTEASE M41 FTSH"/>
    <property type="match status" value="1"/>
</dbReference>
<feature type="binding site" evidence="13">
    <location>
        <position position="541"/>
    </location>
    <ligand>
        <name>Zn(2+)</name>
        <dbReference type="ChEBI" id="CHEBI:29105"/>
        <note>catalytic</note>
    </ligand>
</feature>
<feature type="transmembrane region" description="Helical" evidence="13">
    <location>
        <begin position="151"/>
        <end position="173"/>
    </location>
</feature>
<comment type="function">
    <text evidence="13">Acts as a processive, ATP-dependent zinc metallopeptidase for both cytoplasmic and membrane proteins. Plays a role in the quality control of integral membrane proteins.</text>
</comment>
<feature type="domain" description="AAA+ ATPase" evidence="16">
    <location>
        <begin position="235"/>
        <end position="374"/>
    </location>
</feature>
<sequence>MNKRRNTNGLLIIAILGLLLMFFIFSGPDSNTQTMTYSQVVDYFESGEVDDFTLDMNSGTLEITLSESATQELKEEGKLSQSTGDASGWQGIFSGSTSQTQTNSKNAVLDYKLAGASLIVDKLDEYREIHDAKYPDRPMTYDIVPAAETPFWLTMLPFIVLIILTMAAFYYFMYMQSGGGKAMNVGRAKVKDQADQGRKATFKDVAGADEEKEELQEIVEFLKNQQKFNSLGARIPHGVLLVGPPGTGKTLLARACAGEAGVPFYSISGSDFVEMYVGVGASRVRDLFDKAKKTAPCIVFIDEIDAVGRQRGTGLGGGHDEREQTLNQLLVEMDGFGANEGVIVVAATNRVDILDKALLRPGRFDRQVYVGLPDVKGREEILRVHTRNKPLAPDVVLKTIAKSTVGFTGADLENLVNEAALLAAKRGRKAITERDIEEASIKVIAGPEKKSRVVTEKEKKLTAYHEAGHAITHYYSETADPVHEISIVPRGMAGGYTMSLPEEDKNYVTKKQMEDEIVTLLGGRVAEKLVLDDISTGASNDLERATAIARNMVMRYGFSERLGPVVYGGNPSETFLGRDLGAGRNYSEEVASEIDAEIREMLDEAFETARVQLSQHMQQLHVVAQALIEREKLSGDEFRTLMSGGSLDTRNTEKEKAEENASVQDKKEEEDSPVIVVDPESDSH</sequence>
<comment type="similarity">
    <text evidence="2 13">In the C-terminal section; belongs to the peptidase M41 family.</text>
</comment>
<protein>
    <recommendedName>
        <fullName evidence="13">ATP-dependent zinc metalloprotease FtsH</fullName>
        <ecNumber evidence="13">3.4.24.-</ecNumber>
    </recommendedName>
</protein>
<comment type="cofactor">
    <cofactor evidence="13">
        <name>Zn(2+)</name>
        <dbReference type="ChEBI" id="CHEBI:29105"/>
    </cofactor>
    <text evidence="13">Binds 1 zinc ion per subunit.</text>
</comment>
<dbReference type="HAMAP" id="MF_01458">
    <property type="entry name" value="FtsH"/>
    <property type="match status" value="1"/>
</dbReference>
<keyword evidence="4 13" id="KW-0812">Transmembrane</keyword>
<dbReference type="SMART" id="SM00382">
    <property type="entry name" value="AAA"/>
    <property type="match status" value="1"/>
</dbReference>
<dbReference type="Pfam" id="PF17862">
    <property type="entry name" value="AAA_lid_3"/>
    <property type="match status" value="1"/>
</dbReference>
<feature type="binding site" evidence="13">
    <location>
        <position position="465"/>
    </location>
    <ligand>
        <name>Zn(2+)</name>
        <dbReference type="ChEBI" id="CHEBI:29105"/>
        <note>catalytic</note>
    </ligand>
</feature>
<dbReference type="Pfam" id="PF06480">
    <property type="entry name" value="FtsH_ext"/>
    <property type="match status" value="1"/>
</dbReference>
<evidence type="ECO:0000256" key="8">
    <source>
        <dbReference type="ARBA" id="ARBA00022833"/>
    </source>
</evidence>
<evidence type="ECO:0000259" key="16">
    <source>
        <dbReference type="SMART" id="SM00382"/>
    </source>
</evidence>
<dbReference type="PANTHER" id="PTHR23076:SF113">
    <property type="entry name" value="ATP-DEPENDENT ZINC METALLOPROTEASE FTSH 1, CHLOROPLASTIC-RELATED"/>
    <property type="match status" value="1"/>
</dbReference>
<evidence type="ECO:0000313" key="17">
    <source>
        <dbReference type="EMBL" id="MEQ2519173.1"/>
    </source>
</evidence>
<dbReference type="Gene3D" id="1.20.58.760">
    <property type="entry name" value="Peptidase M41"/>
    <property type="match status" value="1"/>
</dbReference>
<dbReference type="InterPro" id="IPR003593">
    <property type="entry name" value="AAA+_ATPase"/>
</dbReference>
<keyword evidence="10 13" id="KW-1133">Transmembrane helix</keyword>
<dbReference type="InterPro" id="IPR011546">
    <property type="entry name" value="Pept_M41_FtsH_extracell"/>
</dbReference>
<organism evidence="17 18">
    <name type="scientific">Ruthenibacterium intestinale</name>
    <dbReference type="NCBI Taxonomy" id="3133163"/>
    <lineage>
        <taxon>Bacteria</taxon>
        <taxon>Bacillati</taxon>
        <taxon>Bacillota</taxon>
        <taxon>Clostridia</taxon>
        <taxon>Eubacteriales</taxon>
        <taxon>Oscillospiraceae</taxon>
        <taxon>Ruthenibacterium</taxon>
    </lineage>
</organism>
<keyword evidence="5 13" id="KW-0479">Metal-binding</keyword>
<feature type="binding site" evidence="13">
    <location>
        <begin position="243"/>
        <end position="250"/>
    </location>
    <ligand>
        <name>ATP</name>
        <dbReference type="ChEBI" id="CHEBI:30616"/>
    </ligand>
</feature>
<feature type="active site" evidence="13">
    <location>
        <position position="466"/>
    </location>
</feature>
<dbReference type="InterPro" id="IPR005936">
    <property type="entry name" value="FtsH"/>
</dbReference>
<evidence type="ECO:0000313" key="18">
    <source>
        <dbReference type="Proteomes" id="UP001477672"/>
    </source>
</evidence>
<dbReference type="Gene3D" id="1.10.8.60">
    <property type="match status" value="1"/>
</dbReference>
<evidence type="ECO:0000256" key="4">
    <source>
        <dbReference type="ARBA" id="ARBA00022692"/>
    </source>
</evidence>
<reference evidence="17 18" key="1">
    <citation type="submission" date="2024-03" db="EMBL/GenBank/DDBJ databases">
        <title>Human intestinal bacterial collection.</title>
        <authorList>
            <person name="Pauvert C."/>
            <person name="Hitch T.C.A."/>
            <person name="Clavel T."/>
        </authorList>
    </citation>
    <scope>NUCLEOTIDE SEQUENCE [LARGE SCALE GENOMIC DNA]</scope>
    <source>
        <strain evidence="17 18">CLA-JM-H11</strain>
    </source>
</reference>
<keyword evidence="12 13" id="KW-0472">Membrane</keyword>
<evidence type="ECO:0000256" key="15">
    <source>
        <dbReference type="SAM" id="MobiDB-lite"/>
    </source>
</evidence>
<evidence type="ECO:0000256" key="3">
    <source>
        <dbReference type="ARBA" id="ARBA00022670"/>
    </source>
</evidence>
<evidence type="ECO:0000256" key="9">
    <source>
        <dbReference type="ARBA" id="ARBA00022840"/>
    </source>
</evidence>
<name>A0ABV1GBS1_9FIRM</name>
<comment type="caution">
    <text evidence="17">The sequence shown here is derived from an EMBL/GenBank/DDBJ whole genome shotgun (WGS) entry which is preliminary data.</text>
</comment>
<dbReference type="Pfam" id="PF00004">
    <property type="entry name" value="AAA"/>
    <property type="match status" value="1"/>
</dbReference>
<proteinExistence type="inferred from homology"/>
<evidence type="ECO:0000256" key="1">
    <source>
        <dbReference type="ARBA" id="ARBA00004370"/>
    </source>
</evidence>
<comment type="similarity">
    <text evidence="14">Belongs to the AAA ATPase family.</text>
</comment>
<evidence type="ECO:0000256" key="14">
    <source>
        <dbReference type="RuleBase" id="RU003651"/>
    </source>
</evidence>
<comment type="subcellular location">
    <subcellularLocation>
        <location evidence="13">Cell membrane</location>
        <topology evidence="13">Multi-pass membrane protein</topology>
        <orientation evidence="13">Cytoplasmic side</orientation>
    </subcellularLocation>
    <subcellularLocation>
        <location evidence="1">Membrane</location>
    </subcellularLocation>
</comment>
<dbReference type="Gene3D" id="3.40.50.300">
    <property type="entry name" value="P-loop containing nucleotide triphosphate hydrolases"/>
    <property type="match status" value="1"/>
</dbReference>
<evidence type="ECO:0000256" key="7">
    <source>
        <dbReference type="ARBA" id="ARBA00022801"/>
    </source>
</evidence>
<dbReference type="PROSITE" id="PS00674">
    <property type="entry name" value="AAA"/>
    <property type="match status" value="1"/>
</dbReference>
<evidence type="ECO:0000256" key="6">
    <source>
        <dbReference type="ARBA" id="ARBA00022741"/>
    </source>
</evidence>
<dbReference type="InterPro" id="IPR037219">
    <property type="entry name" value="Peptidase_M41-like"/>
</dbReference>
<feature type="region of interest" description="Disordered" evidence="15">
    <location>
        <begin position="640"/>
        <end position="684"/>
    </location>
</feature>
<evidence type="ECO:0000256" key="12">
    <source>
        <dbReference type="ARBA" id="ARBA00023136"/>
    </source>
</evidence>
<dbReference type="InterPro" id="IPR000642">
    <property type="entry name" value="Peptidase_M41"/>
</dbReference>
<dbReference type="SUPFAM" id="SSF140990">
    <property type="entry name" value="FtsH protease domain-like"/>
    <property type="match status" value="1"/>
</dbReference>
<keyword evidence="9 13" id="KW-0067">ATP-binding</keyword>
<dbReference type="Pfam" id="PF01434">
    <property type="entry name" value="Peptidase_M41"/>
    <property type="match status" value="1"/>
</dbReference>
<evidence type="ECO:0000256" key="10">
    <source>
        <dbReference type="ARBA" id="ARBA00022989"/>
    </source>
</evidence>
<dbReference type="EC" id="3.4.24.-" evidence="13"/>
<evidence type="ECO:0000256" key="5">
    <source>
        <dbReference type="ARBA" id="ARBA00022723"/>
    </source>
</evidence>
<keyword evidence="7 13" id="KW-0378">Hydrolase</keyword>
<keyword evidence="6 13" id="KW-0547">Nucleotide-binding</keyword>
<dbReference type="CDD" id="cd19501">
    <property type="entry name" value="RecA-like_FtsH"/>
    <property type="match status" value="1"/>
</dbReference>
<keyword evidence="8 13" id="KW-0862">Zinc</keyword>
<comment type="similarity">
    <text evidence="13">In the central section; belongs to the AAA ATPase family.</text>
</comment>
<feature type="compositionally biased region" description="Basic and acidic residues" evidence="15">
    <location>
        <begin position="650"/>
        <end position="669"/>
    </location>
</feature>
<dbReference type="InterPro" id="IPR027417">
    <property type="entry name" value="P-loop_NTPase"/>
</dbReference>
<dbReference type="InterPro" id="IPR003960">
    <property type="entry name" value="ATPase_AAA_CS"/>
</dbReference>
<feature type="transmembrane region" description="Helical" evidence="13">
    <location>
        <begin position="7"/>
        <end position="25"/>
    </location>
</feature>
<dbReference type="EMBL" id="JBBMFA010000040">
    <property type="protein sequence ID" value="MEQ2519173.1"/>
    <property type="molecule type" value="Genomic_DNA"/>
</dbReference>
<dbReference type="InterPro" id="IPR003959">
    <property type="entry name" value="ATPase_AAA_core"/>
</dbReference>
<feature type="binding site" evidence="13">
    <location>
        <position position="469"/>
    </location>
    <ligand>
        <name>Zn(2+)</name>
        <dbReference type="ChEBI" id="CHEBI:29105"/>
        <note>catalytic</note>
    </ligand>
</feature>
<evidence type="ECO:0000256" key="13">
    <source>
        <dbReference type="HAMAP-Rule" id="MF_01458"/>
    </source>
</evidence>
<keyword evidence="18" id="KW-1185">Reference proteome</keyword>
<dbReference type="NCBIfam" id="TIGR01241">
    <property type="entry name" value="FtsH_fam"/>
    <property type="match status" value="1"/>
</dbReference>
<dbReference type="GO" id="GO:0008237">
    <property type="term" value="F:metallopeptidase activity"/>
    <property type="evidence" value="ECO:0007669"/>
    <property type="project" value="UniProtKB-KW"/>
</dbReference>
<dbReference type="SUPFAM" id="SSF52540">
    <property type="entry name" value="P-loop containing nucleoside triphosphate hydrolases"/>
    <property type="match status" value="1"/>
</dbReference>
<evidence type="ECO:0000256" key="2">
    <source>
        <dbReference type="ARBA" id="ARBA00010044"/>
    </source>
</evidence>
<dbReference type="InterPro" id="IPR041569">
    <property type="entry name" value="AAA_lid_3"/>
</dbReference>
<dbReference type="RefSeq" id="WP_349214469.1">
    <property type="nucleotide sequence ID" value="NZ_JBBMFA010000040.1"/>
</dbReference>
<keyword evidence="3 13" id="KW-0645">Protease</keyword>
<accession>A0ABV1GBS1</accession>